<evidence type="ECO:0000313" key="3">
    <source>
        <dbReference type="Proteomes" id="UP000654075"/>
    </source>
</evidence>
<evidence type="ECO:0000256" key="1">
    <source>
        <dbReference type="SAM" id="Phobius"/>
    </source>
</evidence>
<keyword evidence="3" id="KW-1185">Reference proteome</keyword>
<dbReference type="PANTHER" id="PTHR43310:SF2">
    <property type="entry name" value="SLC26A_SULP TRANSPORTER DOMAIN-CONTAINING PROTEIN"/>
    <property type="match status" value="1"/>
</dbReference>
<dbReference type="AlphaFoldDB" id="A0A813H6P7"/>
<feature type="transmembrane region" description="Helical" evidence="1">
    <location>
        <begin position="97"/>
        <end position="116"/>
    </location>
</feature>
<feature type="transmembrane region" description="Helical" evidence="1">
    <location>
        <begin position="24"/>
        <end position="45"/>
    </location>
</feature>
<dbReference type="EMBL" id="CAJNNV010030722">
    <property type="protein sequence ID" value="CAE8633326.1"/>
    <property type="molecule type" value="Genomic_DNA"/>
</dbReference>
<gene>
    <name evidence="2" type="ORF">PGLA1383_LOCUS49235</name>
</gene>
<feature type="transmembrane region" description="Helical" evidence="1">
    <location>
        <begin position="238"/>
        <end position="267"/>
    </location>
</feature>
<evidence type="ECO:0000313" key="2">
    <source>
        <dbReference type="EMBL" id="CAE8633326.1"/>
    </source>
</evidence>
<sequence length="342" mass="36754">MLFMVFSIRVGPSLLNQCFPKSTFVAKVAGLICQLLPLGLFYLVLAISGVSWASLEDSGWTYPRQASTGPMGLWTTYSAADVHWPTVLATMPAMPSLVLMSVMCTLMGALAITDAFPSGPDGDPAPMETLNFDTELVTVGASSMLLGLTGGNVNFHKFSVIQLRLDGGTHRIAVLMIALFAGGLFVSGVPIGQLIPKWFLAGLFVNTGMHFVKGTLFSYRSMPRFDWRGWKLPSSQGIIGPSCVLFAVFFSPAKAILFGLVLSITFFPLEQCCRLTRDQCRVGRPGREPFEAALLGDACASTGRRQDLAVVLTGAVVLWLHPAVGGSLGCHSCGRPCQVHHH</sequence>
<dbReference type="InterPro" id="IPR052706">
    <property type="entry name" value="Membrane-Transporter-like"/>
</dbReference>
<reference evidence="2" key="1">
    <citation type="submission" date="2021-02" db="EMBL/GenBank/DDBJ databases">
        <authorList>
            <person name="Dougan E. K."/>
            <person name="Rhodes N."/>
            <person name="Thang M."/>
            <person name="Chan C."/>
        </authorList>
    </citation>
    <scope>NUCLEOTIDE SEQUENCE</scope>
</reference>
<keyword evidence="1" id="KW-0472">Membrane</keyword>
<comment type="caution">
    <text evidence="2">The sequence shown here is derived from an EMBL/GenBank/DDBJ whole genome shotgun (WGS) entry which is preliminary data.</text>
</comment>
<protein>
    <submittedName>
        <fullName evidence="2">Uncharacterized protein</fullName>
    </submittedName>
</protein>
<dbReference type="Proteomes" id="UP000654075">
    <property type="component" value="Unassembled WGS sequence"/>
</dbReference>
<proteinExistence type="predicted"/>
<dbReference type="PANTHER" id="PTHR43310">
    <property type="entry name" value="SULFATE TRANSPORTER YBAR-RELATED"/>
    <property type="match status" value="1"/>
</dbReference>
<name>A0A813H6P7_POLGL</name>
<feature type="transmembrane region" description="Helical" evidence="1">
    <location>
        <begin position="173"/>
        <end position="192"/>
    </location>
</feature>
<accession>A0A813H6P7</accession>
<organism evidence="2 3">
    <name type="scientific">Polarella glacialis</name>
    <name type="common">Dinoflagellate</name>
    <dbReference type="NCBI Taxonomy" id="89957"/>
    <lineage>
        <taxon>Eukaryota</taxon>
        <taxon>Sar</taxon>
        <taxon>Alveolata</taxon>
        <taxon>Dinophyceae</taxon>
        <taxon>Suessiales</taxon>
        <taxon>Suessiaceae</taxon>
        <taxon>Polarella</taxon>
    </lineage>
</organism>
<keyword evidence="1" id="KW-0812">Transmembrane</keyword>
<keyword evidence="1" id="KW-1133">Transmembrane helix</keyword>